<dbReference type="KEGG" id="erc:Ecym_4745"/>
<feature type="domain" description="MAGE" evidence="1">
    <location>
        <begin position="20"/>
        <end position="268"/>
    </location>
</feature>
<dbReference type="InterPro" id="IPR002190">
    <property type="entry name" value="MHD_dom"/>
</dbReference>
<organism evidence="2 3">
    <name type="scientific">Eremothecium cymbalariae (strain CBS 270.75 / DBVPG 7215 / KCTC 17166 / NRRL Y-17582)</name>
    <name type="common">Yeast</name>
    <dbReference type="NCBI Taxonomy" id="931890"/>
    <lineage>
        <taxon>Eukaryota</taxon>
        <taxon>Fungi</taxon>
        <taxon>Dikarya</taxon>
        <taxon>Ascomycota</taxon>
        <taxon>Saccharomycotina</taxon>
        <taxon>Saccharomycetes</taxon>
        <taxon>Saccharomycetales</taxon>
        <taxon>Saccharomycetaceae</taxon>
        <taxon>Eremothecium</taxon>
    </lineage>
</organism>
<dbReference type="EMBL" id="CP002500">
    <property type="protein sequence ID" value="AET39762.1"/>
    <property type="molecule type" value="Genomic_DNA"/>
</dbReference>
<accession>G8JSP0</accession>
<dbReference type="STRING" id="931890.G8JSP0"/>
<dbReference type="GO" id="GO:0019789">
    <property type="term" value="F:SUMO transferase activity"/>
    <property type="evidence" value="ECO:0007669"/>
    <property type="project" value="EnsemblFungi"/>
</dbReference>
<dbReference type="GO" id="GO:0030915">
    <property type="term" value="C:Smc5-Smc6 complex"/>
    <property type="evidence" value="ECO:0007669"/>
    <property type="project" value="EnsemblFungi"/>
</dbReference>
<reference evidence="3" key="1">
    <citation type="journal article" date="2012" name="G3 (Bethesda)">
        <title>Pichia sorbitophila, an interspecies yeast hybrid reveals early steps of genome resolution following polyploidization.</title>
        <authorList>
            <person name="Leh Louis V."/>
            <person name="Despons L."/>
            <person name="Friedrich A."/>
            <person name="Martin T."/>
            <person name="Durrens P."/>
            <person name="Casaregola S."/>
            <person name="Neuveglise C."/>
            <person name="Fairhead C."/>
            <person name="Marck C."/>
            <person name="Cruz J.A."/>
            <person name="Straub M.L."/>
            <person name="Kugler V."/>
            <person name="Sacerdot C."/>
            <person name="Uzunov Z."/>
            <person name="Thierry A."/>
            <person name="Weiss S."/>
            <person name="Bleykasten C."/>
            <person name="De Montigny J."/>
            <person name="Jacques N."/>
            <person name="Jung P."/>
            <person name="Lemaire M."/>
            <person name="Mallet S."/>
            <person name="Morel G."/>
            <person name="Richard G.F."/>
            <person name="Sarkar A."/>
            <person name="Savel G."/>
            <person name="Schacherer J."/>
            <person name="Seret M.L."/>
            <person name="Talla E."/>
            <person name="Samson G."/>
            <person name="Jubin C."/>
            <person name="Poulain J."/>
            <person name="Vacherie B."/>
            <person name="Barbe V."/>
            <person name="Pelletier E."/>
            <person name="Sherman D.J."/>
            <person name="Westhof E."/>
            <person name="Weissenbach J."/>
            <person name="Baret P.V."/>
            <person name="Wincker P."/>
            <person name="Gaillardin C."/>
            <person name="Dujon B."/>
            <person name="Souciet J.L."/>
        </authorList>
    </citation>
    <scope>NUCLEOTIDE SEQUENCE [LARGE SCALE GENOMIC DNA]</scope>
    <source>
        <strain evidence="3">CBS 270.75 / DBVPG 7215 / KCTC 17166 / NRRL Y-17582</strain>
    </source>
</reference>
<keyword evidence="3" id="KW-1185">Reference proteome</keyword>
<dbReference type="eggNOG" id="KOG4562">
    <property type="taxonomic scope" value="Eukaryota"/>
</dbReference>
<dbReference type="InterPro" id="IPR041899">
    <property type="entry name" value="MAGE_WH2"/>
</dbReference>
<sequence>MDGHIADESDSQLSPIVSGMVRFVLSQAESQIRSTIISKTRFTNAIRDIAAAENISNIKYANVFDEVNVVLQDIYGFRLVGTPSRKNNINKNVKIAEAEDEFNSSETNPIADLKFRGDRLMLINDIPLPSKHAQSMIDQTSFLYRERIIDSQYAPGIESAQTLVSQLSTDQLLVLQGIMSIVICMVIFSKNNCLEQELFTNLSKFGIPTGGYPIPIINMKIQEVLNHMVKLEYIQRVTSTISDGATPNGQETIFYSIDRRTQIEFPQEALVAMCQKLLAVDETQLNSLCESIKLSIGDSYRP</sequence>
<dbReference type="RefSeq" id="XP_003646579.1">
    <property type="nucleotide sequence ID" value="XM_003646531.1"/>
</dbReference>
<evidence type="ECO:0000313" key="3">
    <source>
        <dbReference type="Proteomes" id="UP000006790"/>
    </source>
</evidence>
<dbReference type="OMA" id="FMDINAI"/>
<dbReference type="HOGENOM" id="CLU_081930_0_0_1"/>
<name>G8JSP0_ERECY</name>
<dbReference type="Gene3D" id="1.10.10.1210">
    <property type="entry name" value="MAGE homology domain, winged helix WH2 motif"/>
    <property type="match status" value="1"/>
</dbReference>
<dbReference type="Pfam" id="PF01454">
    <property type="entry name" value="MAGE"/>
    <property type="match status" value="1"/>
</dbReference>
<dbReference type="GO" id="GO:0006281">
    <property type="term" value="P:DNA repair"/>
    <property type="evidence" value="ECO:0007669"/>
    <property type="project" value="EnsemblFungi"/>
</dbReference>
<evidence type="ECO:0000313" key="2">
    <source>
        <dbReference type="EMBL" id="AET39762.1"/>
    </source>
</evidence>
<dbReference type="OrthoDB" id="205198at2759"/>
<dbReference type="FunCoup" id="G8JSP0">
    <property type="interactions" value="49"/>
</dbReference>
<dbReference type="InParanoid" id="G8JSP0"/>
<evidence type="ECO:0000259" key="1">
    <source>
        <dbReference type="Pfam" id="PF01454"/>
    </source>
</evidence>
<protein>
    <recommendedName>
        <fullName evidence="1">MAGE domain-containing protein</fullName>
    </recommendedName>
</protein>
<gene>
    <name evidence="2" type="ordered locus">Ecym_4745</name>
</gene>
<dbReference type="Proteomes" id="UP000006790">
    <property type="component" value="Chromosome 4"/>
</dbReference>
<dbReference type="AlphaFoldDB" id="G8JSP0"/>
<dbReference type="GeneID" id="11470243"/>
<proteinExistence type="predicted"/>